<dbReference type="Proteomes" id="UP000683925">
    <property type="component" value="Unassembled WGS sequence"/>
</dbReference>
<evidence type="ECO:0000313" key="2">
    <source>
        <dbReference type="Proteomes" id="UP000683925"/>
    </source>
</evidence>
<organism evidence="1 2">
    <name type="scientific">Paramecium octaurelia</name>
    <dbReference type="NCBI Taxonomy" id="43137"/>
    <lineage>
        <taxon>Eukaryota</taxon>
        <taxon>Sar</taxon>
        <taxon>Alveolata</taxon>
        <taxon>Ciliophora</taxon>
        <taxon>Intramacronucleata</taxon>
        <taxon>Oligohymenophorea</taxon>
        <taxon>Peniculida</taxon>
        <taxon>Parameciidae</taxon>
        <taxon>Paramecium</taxon>
    </lineage>
</organism>
<protein>
    <submittedName>
        <fullName evidence="1">Uncharacterized protein</fullName>
    </submittedName>
</protein>
<evidence type="ECO:0000313" key="1">
    <source>
        <dbReference type="EMBL" id="CAD8201293.1"/>
    </source>
</evidence>
<proteinExistence type="predicted"/>
<sequence length="42" mass="5051">MYLKSCYIMHKNATLQGERTQIVRIQTKPIIFKRKIKQKEEG</sequence>
<gene>
    <name evidence="1" type="ORF">POCTA_138.1.T1240018</name>
</gene>
<dbReference type="EMBL" id="CAJJDP010000124">
    <property type="protein sequence ID" value="CAD8201293.1"/>
    <property type="molecule type" value="Genomic_DNA"/>
</dbReference>
<name>A0A8S1XJG7_PAROT</name>
<accession>A0A8S1XJG7</accession>
<reference evidence="1" key="1">
    <citation type="submission" date="2021-01" db="EMBL/GenBank/DDBJ databases">
        <authorList>
            <consortium name="Genoscope - CEA"/>
            <person name="William W."/>
        </authorList>
    </citation>
    <scope>NUCLEOTIDE SEQUENCE</scope>
</reference>
<comment type="caution">
    <text evidence="1">The sequence shown here is derived from an EMBL/GenBank/DDBJ whole genome shotgun (WGS) entry which is preliminary data.</text>
</comment>
<dbReference type="AlphaFoldDB" id="A0A8S1XJG7"/>
<keyword evidence="2" id="KW-1185">Reference proteome</keyword>